<protein>
    <submittedName>
        <fullName evidence="1">Uncharacterized protein</fullName>
    </submittedName>
</protein>
<dbReference type="KEGG" id="ttt:THITE_2107958"/>
<dbReference type="OrthoDB" id="5413892at2759"/>
<dbReference type="HOGENOM" id="CLU_097230_2_0_1"/>
<keyword evidence="2" id="KW-1185">Reference proteome</keyword>
<dbReference type="RefSeq" id="XP_003649430.1">
    <property type="nucleotide sequence ID" value="XM_003649382.1"/>
</dbReference>
<dbReference type="Proteomes" id="UP000008181">
    <property type="component" value="Chromosome 1"/>
</dbReference>
<sequence length="163" mass="17691">MALQPNFAAIAATLEELAQQYRLFANLQAADLGVRLTQVPDALNNQITTLQQNVIALRVNMQRIEHMLKTRDFNATACIINSTVTRQDHPLLPLRDIRTGQEIPHFSATVSAIAGMQGDTLDPILEALGLPTTGTVAEKRRRLMSAIGVGTHCGAAGRQAKEP</sequence>
<name>G2QWT0_THETT</name>
<dbReference type="AlphaFoldDB" id="G2QWT0"/>
<gene>
    <name evidence="1" type="ORF">THITE_2107958</name>
</gene>
<dbReference type="STRING" id="578455.G2QWT0"/>
<dbReference type="EMBL" id="CP003009">
    <property type="protein sequence ID" value="AEO63094.1"/>
    <property type="molecule type" value="Genomic_DNA"/>
</dbReference>
<evidence type="ECO:0000313" key="1">
    <source>
        <dbReference type="EMBL" id="AEO63094.1"/>
    </source>
</evidence>
<reference evidence="1 2" key="1">
    <citation type="journal article" date="2011" name="Nat. Biotechnol.">
        <title>Comparative genomic analysis of the thermophilic biomass-degrading fungi Myceliophthora thermophila and Thielavia terrestris.</title>
        <authorList>
            <person name="Berka R.M."/>
            <person name="Grigoriev I.V."/>
            <person name="Otillar R."/>
            <person name="Salamov A."/>
            <person name="Grimwood J."/>
            <person name="Reid I."/>
            <person name="Ishmael N."/>
            <person name="John T."/>
            <person name="Darmond C."/>
            <person name="Moisan M.-C."/>
            <person name="Henrissat B."/>
            <person name="Coutinho P.M."/>
            <person name="Lombard V."/>
            <person name="Natvig D.O."/>
            <person name="Lindquist E."/>
            <person name="Schmutz J."/>
            <person name="Lucas S."/>
            <person name="Harris P."/>
            <person name="Powlowski J."/>
            <person name="Bellemare A."/>
            <person name="Taylor D."/>
            <person name="Butler G."/>
            <person name="de Vries R.P."/>
            <person name="Allijn I.E."/>
            <person name="van den Brink J."/>
            <person name="Ushinsky S."/>
            <person name="Storms R."/>
            <person name="Powell A.J."/>
            <person name="Paulsen I.T."/>
            <person name="Elbourne L.D.H."/>
            <person name="Baker S.E."/>
            <person name="Magnuson J."/>
            <person name="LaBoissiere S."/>
            <person name="Clutterbuck A.J."/>
            <person name="Martinez D."/>
            <person name="Wogulis M."/>
            <person name="de Leon A.L."/>
            <person name="Rey M.W."/>
            <person name="Tsang A."/>
        </authorList>
    </citation>
    <scope>NUCLEOTIDE SEQUENCE [LARGE SCALE GENOMIC DNA]</scope>
    <source>
        <strain evidence="2">ATCC 38088 / NRRL 8126</strain>
    </source>
</reference>
<dbReference type="GeneID" id="11517511"/>
<dbReference type="eggNOG" id="ENOG502RW6H">
    <property type="taxonomic scope" value="Eukaryota"/>
</dbReference>
<accession>G2QWT0</accession>
<proteinExistence type="predicted"/>
<organism evidence="1 2">
    <name type="scientific">Thermothielavioides terrestris (strain ATCC 38088 / NRRL 8126)</name>
    <name type="common">Thielavia terrestris</name>
    <dbReference type="NCBI Taxonomy" id="578455"/>
    <lineage>
        <taxon>Eukaryota</taxon>
        <taxon>Fungi</taxon>
        <taxon>Dikarya</taxon>
        <taxon>Ascomycota</taxon>
        <taxon>Pezizomycotina</taxon>
        <taxon>Sordariomycetes</taxon>
        <taxon>Sordariomycetidae</taxon>
        <taxon>Sordariales</taxon>
        <taxon>Chaetomiaceae</taxon>
        <taxon>Thermothielavioides</taxon>
        <taxon>Thermothielavioides terrestris</taxon>
    </lineage>
</organism>
<evidence type="ECO:0000313" key="2">
    <source>
        <dbReference type="Proteomes" id="UP000008181"/>
    </source>
</evidence>